<dbReference type="EMBL" id="JADIMI010000011">
    <property type="protein sequence ID" value="MBO8451441.1"/>
    <property type="molecule type" value="Genomic_DNA"/>
</dbReference>
<evidence type="ECO:0000256" key="1">
    <source>
        <dbReference type="SAM" id="SignalP"/>
    </source>
</evidence>
<reference evidence="2" key="1">
    <citation type="submission" date="2020-10" db="EMBL/GenBank/DDBJ databases">
        <authorList>
            <person name="Gilroy R."/>
        </authorList>
    </citation>
    <scope>NUCLEOTIDE SEQUENCE</scope>
    <source>
        <strain evidence="2">B1-20833</strain>
    </source>
</reference>
<protein>
    <recommendedName>
        <fullName evidence="4">Fibronectin type-III domain-containing protein</fullName>
    </recommendedName>
</protein>
<sequence>MKTRKFLWFVAALPLVIAGLSSCDKTESNEDGGEQTGNTRFRVSVNDETLTAESVTVSVTCTGGSDTWYCFVTDDVESDIDEVIAEELAGITDYQSVLKVGNQSVEFDNLTERTTYRAVVTGLLADGTVVGTPDDDEFTTPLTEGKWIVNENWSCKYDGRGDMNLDESQGTSMYADVLTFTVNGGYDYYLPAVVSVDEFTNDYNSDIAAFAADEIAVVQAEIDARNDMGQNAMWIDYLMDYTMTGSLGILDSDQKWYAVMLGVDLDGKGTGLYAMSDPITPAEEPATEEYNRWLGTWRIVDIASPAYYYIVEITADENNYQYLVSGWEGENGNQANTDIDFPPFHAQYDKTTYSLSFMSEDALQRVNMKDLDVPIENQALGRADIGFNAFYLAHPSDQYFSTITGTYPIATASMDAEGNVTVETEPMEITDSQNNSYTVDLVGMWYSAALIDYKDEAGRGGYSLSFDYRVPRFPYNMVRVDDASQSAVSPASVPASAPVSTKIVKSSRNWSLPRFAK</sequence>
<feature type="signal peptide" evidence="1">
    <location>
        <begin position="1"/>
        <end position="22"/>
    </location>
</feature>
<dbReference type="Proteomes" id="UP000823661">
    <property type="component" value="Unassembled WGS sequence"/>
</dbReference>
<feature type="chain" id="PRO_5039635042" description="Fibronectin type-III domain-containing protein" evidence="1">
    <location>
        <begin position="23"/>
        <end position="517"/>
    </location>
</feature>
<name>A0A9D9HH83_9BACT</name>
<reference evidence="2" key="2">
    <citation type="journal article" date="2021" name="PeerJ">
        <title>Extensive microbial diversity within the chicken gut microbiome revealed by metagenomics and culture.</title>
        <authorList>
            <person name="Gilroy R."/>
            <person name="Ravi A."/>
            <person name="Getino M."/>
            <person name="Pursley I."/>
            <person name="Horton D.L."/>
            <person name="Alikhan N.F."/>
            <person name="Baker D."/>
            <person name="Gharbi K."/>
            <person name="Hall N."/>
            <person name="Watson M."/>
            <person name="Adriaenssens E.M."/>
            <person name="Foster-Nyarko E."/>
            <person name="Jarju S."/>
            <person name="Secka A."/>
            <person name="Antonio M."/>
            <person name="Oren A."/>
            <person name="Chaudhuri R.R."/>
            <person name="La Ragione R."/>
            <person name="Hildebrand F."/>
            <person name="Pallen M.J."/>
        </authorList>
    </citation>
    <scope>NUCLEOTIDE SEQUENCE</scope>
    <source>
        <strain evidence="2">B1-20833</strain>
    </source>
</reference>
<accession>A0A9D9HH83</accession>
<evidence type="ECO:0000313" key="3">
    <source>
        <dbReference type="Proteomes" id="UP000823661"/>
    </source>
</evidence>
<dbReference type="AlphaFoldDB" id="A0A9D9HH83"/>
<evidence type="ECO:0008006" key="4">
    <source>
        <dbReference type="Google" id="ProtNLM"/>
    </source>
</evidence>
<keyword evidence="1" id="KW-0732">Signal</keyword>
<comment type="caution">
    <text evidence="2">The sequence shown here is derived from an EMBL/GenBank/DDBJ whole genome shotgun (WGS) entry which is preliminary data.</text>
</comment>
<organism evidence="2 3">
    <name type="scientific">Candidatus Cryptobacteroides intestinavium</name>
    <dbReference type="NCBI Taxonomy" id="2840766"/>
    <lineage>
        <taxon>Bacteria</taxon>
        <taxon>Pseudomonadati</taxon>
        <taxon>Bacteroidota</taxon>
        <taxon>Bacteroidia</taxon>
        <taxon>Bacteroidales</taxon>
        <taxon>Candidatus Cryptobacteroides</taxon>
    </lineage>
</organism>
<proteinExistence type="predicted"/>
<evidence type="ECO:0000313" key="2">
    <source>
        <dbReference type="EMBL" id="MBO8451441.1"/>
    </source>
</evidence>
<gene>
    <name evidence="2" type="ORF">IAC06_00965</name>
</gene>
<dbReference type="PROSITE" id="PS51257">
    <property type="entry name" value="PROKAR_LIPOPROTEIN"/>
    <property type="match status" value="1"/>
</dbReference>